<proteinExistence type="predicted"/>
<evidence type="ECO:0000313" key="2">
    <source>
        <dbReference type="EMBL" id="EKE29194.1"/>
    </source>
</evidence>
<sequence length="421" mass="49461">MKKYILILTSLIILSIPSVNAEGACLLKDWPWEWVKNYITDLATALSEIQKDASSSDCWTSWTWSFDNLTWNTNKAVQEMTADVNQILTPDWFLSSWEFNIAPLFWWKVPDQFYRDHDFIEKQTDKINTTQKAVGAKCALWLAPKSSSLVNIANKYKIDAKSLSSILWWFRKMNNKWIALFRCTVVGSMSSCESSDTENPFYTSITQDYDESALSACVAEDKWMAELWEKIWKIFNWDFWFWQITKWIEDWKKSLRLLSGVTWGWWEAYAQKERELLAKELSRQWLSATQASAVLKNLECMNNNTETISQCIFKSISWWISRLKGAITQAFTDVNKQIWQADDVKYERRYFEQYDTIASEIKSQYDNFKILITIQNKKSDIAIANLIQLHKNLIETNEELKKTIKPAGEACRKQWQDIPCP</sequence>
<comment type="caution">
    <text evidence="2">The sequence shown here is derived from an EMBL/GenBank/DDBJ whole genome shotgun (WGS) entry which is preliminary data.</text>
</comment>
<dbReference type="EMBL" id="AMFJ01000209">
    <property type="protein sequence ID" value="EKE29194.1"/>
    <property type="molecule type" value="Genomic_DNA"/>
</dbReference>
<protein>
    <submittedName>
        <fullName evidence="2">Uncharacterized protein</fullName>
    </submittedName>
</protein>
<reference evidence="2" key="1">
    <citation type="journal article" date="2012" name="Science">
        <title>Fermentation, hydrogen, and sulfur metabolism in multiple uncultivated bacterial phyla.</title>
        <authorList>
            <person name="Wrighton K.C."/>
            <person name="Thomas B.C."/>
            <person name="Sharon I."/>
            <person name="Miller C.S."/>
            <person name="Castelle C.J."/>
            <person name="VerBerkmoes N.C."/>
            <person name="Wilkins M.J."/>
            <person name="Hettich R.L."/>
            <person name="Lipton M.S."/>
            <person name="Williams K.H."/>
            <person name="Long P.E."/>
            <person name="Banfield J.F."/>
        </authorList>
    </citation>
    <scope>NUCLEOTIDE SEQUENCE [LARGE SCALE GENOMIC DNA]</scope>
</reference>
<gene>
    <name evidence="2" type="ORF">ACD_2C00209G0008</name>
</gene>
<feature type="signal peptide" evidence="1">
    <location>
        <begin position="1"/>
        <end position="21"/>
    </location>
</feature>
<dbReference type="AlphaFoldDB" id="K2GFV5"/>
<name>K2GFV5_9BACT</name>
<accession>K2GFV5</accession>
<feature type="chain" id="PRO_5017453614" evidence="1">
    <location>
        <begin position="22"/>
        <end position="421"/>
    </location>
</feature>
<organism evidence="2">
    <name type="scientific">uncultured bacterium</name>
    <name type="common">gcode 4</name>
    <dbReference type="NCBI Taxonomy" id="1234023"/>
    <lineage>
        <taxon>Bacteria</taxon>
        <taxon>environmental samples</taxon>
    </lineage>
</organism>
<keyword evidence="1" id="KW-0732">Signal</keyword>
<evidence type="ECO:0000256" key="1">
    <source>
        <dbReference type="SAM" id="SignalP"/>
    </source>
</evidence>